<dbReference type="RefSeq" id="WP_127917942.1">
    <property type="nucleotide sequence ID" value="NZ_RKLP01000011.1"/>
</dbReference>
<accession>A0A3S3CX48</accession>
<dbReference type="Proteomes" id="UP000286208">
    <property type="component" value="Unassembled WGS sequence"/>
</dbReference>
<name>A0A3S3CX48_9NOCA</name>
<protein>
    <recommendedName>
        <fullName evidence="4">WxL domain-containing protein</fullName>
    </recommendedName>
</protein>
<evidence type="ECO:0008006" key="4">
    <source>
        <dbReference type="Google" id="ProtNLM"/>
    </source>
</evidence>
<keyword evidence="1" id="KW-0732">Signal</keyword>
<feature type="signal peptide" evidence="1">
    <location>
        <begin position="1"/>
        <end position="26"/>
    </location>
</feature>
<dbReference type="AlphaFoldDB" id="A0A3S3CX48"/>
<evidence type="ECO:0000256" key="1">
    <source>
        <dbReference type="SAM" id="SignalP"/>
    </source>
</evidence>
<comment type="caution">
    <text evidence="2">The sequence shown here is derived from an EMBL/GenBank/DDBJ whole genome shotgun (WGS) entry which is preliminary data.</text>
</comment>
<gene>
    <name evidence="2" type="ORF">EGT67_20550</name>
</gene>
<dbReference type="EMBL" id="RKLP01000011">
    <property type="protein sequence ID" value="RVW07820.1"/>
    <property type="molecule type" value="Genomic_DNA"/>
</dbReference>
<feature type="chain" id="PRO_5018710640" description="WxL domain-containing protein" evidence="1">
    <location>
        <begin position="27"/>
        <end position="175"/>
    </location>
</feature>
<organism evidence="2 3">
    <name type="scientific">Prescottella agglutinans</name>
    <dbReference type="NCBI Taxonomy" id="1644129"/>
    <lineage>
        <taxon>Bacteria</taxon>
        <taxon>Bacillati</taxon>
        <taxon>Actinomycetota</taxon>
        <taxon>Actinomycetes</taxon>
        <taxon>Mycobacteriales</taxon>
        <taxon>Nocardiaceae</taxon>
        <taxon>Prescottella</taxon>
    </lineage>
</organism>
<sequence length="175" mass="17035">MRKITLAAAGAVAAAGLLVPATAANADTSANTEVTFVIAGAGGNLSLITGGPVGTIVPGSGVASGTLTTVTVNDSRNGSGRAWTATASSTDFVGPNMTIPKSAVTYNATAVVGGLLGGNLSSTGAQALDAPKAVVDRTGLNWPTEIITWTPSLSVNYQGGAAIGTYKGTVTISVA</sequence>
<evidence type="ECO:0000313" key="3">
    <source>
        <dbReference type="Proteomes" id="UP000286208"/>
    </source>
</evidence>
<proteinExistence type="predicted"/>
<keyword evidence="3" id="KW-1185">Reference proteome</keyword>
<evidence type="ECO:0000313" key="2">
    <source>
        <dbReference type="EMBL" id="RVW07820.1"/>
    </source>
</evidence>
<dbReference type="OrthoDB" id="4466406at2"/>
<reference evidence="2 3" key="1">
    <citation type="submission" date="2018-11" db="EMBL/GenBank/DDBJ databases">
        <title>Rhodococcus spongicola sp. nov. and Rhodococcus xishaensis sp. nov. from marine sponges.</title>
        <authorList>
            <person name="Li L."/>
            <person name="Lin H.W."/>
        </authorList>
    </citation>
    <scope>NUCLEOTIDE SEQUENCE [LARGE SCALE GENOMIC DNA]</scope>
    <source>
        <strain evidence="2 3">CCTCC AB2014297</strain>
    </source>
</reference>